<keyword evidence="1" id="KW-0732">Signal</keyword>
<proteinExistence type="predicted"/>
<gene>
    <name evidence="2" type="ORF">BJ971_002403</name>
</gene>
<evidence type="ECO:0000256" key="1">
    <source>
        <dbReference type="SAM" id="SignalP"/>
    </source>
</evidence>
<feature type="signal peptide" evidence="1">
    <location>
        <begin position="1"/>
        <end position="28"/>
    </location>
</feature>
<dbReference type="RefSeq" id="WP_184992529.1">
    <property type="nucleotide sequence ID" value="NZ_BOMK01000002.1"/>
</dbReference>
<evidence type="ECO:0000313" key="2">
    <source>
        <dbReference type="EMBL" id="MBB4761847.1"/>
    </source>
</evidence>
<dbReference type="Proteomes" id="UP000578112">
    <property type="component" value="Unassembled WGS sequence"/>
</dbReference>
<name>A0A7W7HW24_9ACTN</name>
<sequence length="189" mass="19495">MMWSKVRSSIALVAVLVVVLAPASAAHADPPPVPFTLASCATSDRLAPSTTRNQYYILLDGQATACAPTAADGGIRFAVYPAGVSAGTAPGYLVRLFGPAPVRAYRVAAVRAVAGEYGVCLLAGENVRVSCYQVRVVGSGMTAYSTVQPLAVSAPLVNKDVVLEAYIGADYPMVMQSDGDTTNGCGTCF</sequence>
<comment type="caution">
    <text evidence="2">The sequence shown here is derived from an EMBL/GenBank/DDBJ whole genome shotgun (WGS) entry which is preliminary data.</text>
</comment>
<dbReference type="AlphaFoldDB" id="A0A7W7HW24"/>
<reference evidence="2 3" key="1">
    <citation type="submission" date="2020-08" db="EMBL/GenBank/DDBJ databases">
        <title>Sequencing the genomes of 1000 actinobacteria strains.</title>
        <authorList>
            <person name="Klenk H.-P."/>
        </authorList>
    </citation>
    <scope>NUCLEOTIDE SEQUENCE [LARGE SCALE GENOMIC DNA]</scope>
    <source>
        <strain evidence="2 3">DSM 43149</strain>
    </source>
</reference>
<accession>A0A7W7HW24</accession>
<feature type="chain" id="PRO_5030792568" evidence="1">
    <location>
        <begin position="29"/>
        <end position="189"/>
    </location>
</feature>
<protein>
    <submittedName>
        <fullName evidence="2">Uncharacterized protein</fullName>
    </submittedName>
</protein>
<organism evidence="2 3">
    <name type="scientific">Actinoplanes digitatis</name>
    <dbReference type="NCBI Taxonomy" id="1868"/>
    <lineage>
        <taxon>Bacteria</taxon>
        <taxon>Bacillati</taxon>
        <taxon>Actinomycetota</taxon>
        <taxon>Actinomycetes</taxon>
        <taxon>Micromonosporales</taxon>
        <taxon>Micromonosporaceae</taxon>
        <taxon>Actinoplanes</taxon>
    </lineage>
</organism>
<keyword evidence="3" id="KW-1185">Reference proteome</keyword>
<evidence type="ECO:0000313" key="3">
    <source>
        <dbReference type="Proteomes" id="UP000578112"/>
    </source>
</evidence>
<dbReference type="EMBL" id="JACHNH010000001">
    <property type="protein sequence ID" value="MBB4761847.1"/>
    <property type="molecule type" value="Genomic_DNA"/>
</dbReference>